<name>A0A9P4LET0_9PLEO</name>
<gene>
    <name evidence="2" type="ORF">EK21DRAFT_95626</name>
</gene>
<evidence type="ECO:0000313" key="3">
    <source>
        <dbReference type="Proteomes" id="UP000799777"/>
    </source>
</evidence>
<proteinExistence type="predicted"/>
<accession>A0A9P4LET0</accession>
<evidence type="ECO:0000313" key="2">
    <source>
        <dbReference type="EMBL" id="KAF2022545.1"/>
    </source>
</evidence>
<organism evidence="2 3">
    <name type="scientific">Setomelanomma holmii</name>
    <dbReference type="NCBI Taxonomy" id="210430"/>
    <lineage>
        <taxon>Eukaryota</taxon>
        <taxon>Fungi</taxon>
        <taxon>Dikarya</taxon>
        <taxon>Ascomycota</taxon>
        <taxon>Pezizomycotina</taxon>
        <taxon>Dothideomycetes</taxon>
        <taxon>Pleosporomycetidae</taxon>
        <taxon>Pleosporales</taxon>
        <taxon>Pleosporineae</taxon>
        <taxon>Phaeosphaeriaceae</taxon>
        <taxon>Setomelanomma</taxon>
    </lineage>
</organism>
<reference evidence="2" key="1">
    <citation type="journal article" date="2020" name="Stud. Mycol.">
        <title>101 Dothideomycetes genomes: a test case for predicting lifestyles and emergence of pathogens.</title>
        <authorList>
            <person name="Haridas S."/>
            <person name="Albert R."/>
            <person name="Binder M."/>
            <person name="Bloem J."/>
            <person name="Labutti K."/>
            <person name="Salamov A."/>
            <person name="Andreopoulos B."/>
            <person name="Baker S."/>
            <person name="Barry K."/>
            <person name="Bills G."/>
            <person name="Bluhm B."/>
            <person name="Cannon C."/>
            <person name="Castanera R."/>
            <person name="Culley D."/>
            <person name="Daum C."/>
            <person name="Ezra D."/>
            <person name="Gonzalez J."/>
            <person name="Henrissat B."/>
            <person name="Kuo A."/>
            <person name="Liang C."/>
            <person name="Lipzen A."/>
            <person name="Lutzoni F."/>
            <person name="Magnuson J."/>
            <person name="Mondo S."/>
            <person name="Nolan M."/>
            <person name="Ohm R."/>
            <person name="Pangilinan J."/>
            <person name="Park H.-J."/>
            <person name="Ramirez L."/>
            <person name="Alfaro M."/>
            <person name="Sun H."/>
            <person name="Tritt A."/>
            <person name="Yoshinaga Y."/>
            <person name="Zwiers L.-H."/>
            <person name="Turgeon B."/>
            <person name="Goodwin S."/>
            <person name="Spatafora J."/>
            <person name="Crous P."/>
            <person name="Grigoriev I."/>
        </authorList>
    </citation>
    <scope>NUCLEOTIDE SEQUENCE</scope>
    <source>
        <strain evidence="2">CBS 110217</strain>
    </source>
</reference>
<dbReference type="AlphaFoldDB" id="A0A9P4LET0"/>
<dbReference type="Proteomes" id="UP000799777">
    <property type="component" value="Unassembled WGS sequence"/>
</dbReference>
<protein>
    <submittedName>
        <fullName evidence="2">Uncharacterized protein</fullName>
    </submittedName>
</protein>
<sequence>MGSSDIWDVIAWNRNSSAIPTISWVLLNTGHVNFGRVLLQTFWIWGSRDFRLKQKLLQQVARNLTISQLEAAPPDRMIAAGSLPLNPPQAASTMRSTDDLTTWGSIPTLKEAQKSPVYRAYRLPAMNGQVHVLHPLSNPGANLTKLTVKERNRLYYTTVKAPDDQGKEGVRVEETPSWDFDTLPPRNKSSPRMIPRTNAALPLKCLTPLQSSAHTKIAKPMSDVPLNAPEAADMGDTLREDVKMVWTLKNASFHAIKSDAVSKVTTNAGTVPVKVASKPKPSQRNAKPEKFAHDIPSKVEKVRTACIGSSIVASLEGYHANGDTRQEPGRASAGKQEIDMDHTGSVSSTVDLDTSLPAHLSVRNPAIFEGALSHDDLGENNPSISSRPNGTFRPGLQCTAFRPGKNHANTTHESSEREAGAILDHDLTEDNAGLDVDLDFIAPLWPEGVCTPPRQVRDAHDEVVYRPCRLHFKDVVIVREFVKVPPILRRPSAFEPPPHSGPSEDSNIWFDECEEELKILERSLPKQTNDPLSIGHTREAIATARHALVEVRFVGLDDEALVHDALKLTVIAYGFHEETLRRVNGPTHYDVFKLAVLNRERGERYSWQSYSRTEPKDFFDDVKDHNGKEDEVEVKSE</sequence>
<keyword evidence="3" id="KW-1185">Reference proteome</keyword>
<comment type="caution">
    <text evidence="2">The sequence shown here is derived from an EMBL/GenBank/DDBJ whole genome shotgun (WGS) entry which is preliminary data.</text>
</comment>
<evidence type="ECO:0000256" key="1">
    <source>
        <dbReference type="SAM" id="MobiDB-lite"/>
    </source>
</evidence>
<dbReference type="EMBL" id="ML978552">
    <property type="protein sequence ID" value="KAF2022545.1"/>
    <property type="molecule type" value="Genomic_DNA"/>
</dbReference>
<dbReference type="OrthoDB" id="10666821at2759"/>
<feature type="region of interest" description="Disordered" evidence="1">
    <location>
        <begin position="616"/>
        <end position="637"/>
    </location>
</feature>